<gene>
    <name evidence="4" type="ORF">DEW08_15225</name>
</gene>
<protein>
    <submittedName>
        <fullName evidence="4">Alpha/beta hydrolase</fullName>
    </submittedName>
</protein>
<dbReference type="InterPro" id="IPR049492">
    <property type="entry name" value="BD-FAE-like_dom"/>
</dbReference>
<dbReference type="Pfam" id="PF20434">
    <property type="entry name" value="BD-FAE"/>
    <property type="match status" value="1"/>
</dbReference>
<dbReference type="Gene3D" id="3.40.50.1820">
    <property type="entry name" value="alpha/beta hydrolase"/>
    <property type="match status" value="1"/>
</dbReference>
<dbReference type="InterPro" id="IPR029058">
    <property type="entry name" value="AB_hydrolase_fold"/>
</dbReference>
<dbReference type="OrthoDB" id="9771666at2"/>
<accession>A0A2S2CSC7</accession>
<dbReference type="Proteomes" id="UP000245629">
    <property type="component" value="Chromosome 2"/>
</dbReference>
<evidence type="ECO:0000313" key="4">
    <source>
        <dbReference type="EMBL" id="AWK87392.1"/>
    </source>
</evidence>
<dbReference type="EMBL" id="CP029353">
    <property type="protein sequence ID" value="AWK87392.1"/>
    <property type="molecule type" value="Genomic_DNA"/>
</dbReference>
<dbReference type="RefSeq" id="WP_109328500.1">
    <property type="nucleotide sequence ID" value="NZ_CP029353.1"/>
</dbReference>
<sequence length="281" mass="29888">MTVPPTDRGIYRGMDAAEIDRQYNFRRMVPDHPAAFARWTEASAATRAARRALLDIPTGPHPRQRLDLFPAGEGAPLLAFIHGGYWRALSKEYFSFLADPWLDRGVAVALIGYGLCPDVTFGTLIDHVRGGVAWLAGHGAAHGVDPARIVLSGHSAGGHLTALLASTPGAPLAGGVCLSGIYDLEAMLSFEANEALRLDLPAARRLSPLTLVPQGEAPPLVLALGRRRARTCTASRTTMPRPGAPPATGSASWTSPAPTTSPWSTASPIPPAPCSRRRWRS</sequence>
<evidence type="ECO:0000256" key="1">
    <source>
        <dbReference type="ARBA" id="ARBA00022801"/>
    </source>
</evidence>
<name>A0A2S2CSC7_9PROT</name>
<dbReference type="SUPFAM" id="SSF53474">
    <property type="entry name" value="alpha/beta-Hydrolases"/>
    <property type="match status" value="1"/>
</dbReference>
<dbReference type="PANTHER" id="PTHR48081">
    <property type="entry name" value="AB HYDROLASE SUPERFAMILY PROTEIN C4A8.06C"/>
    <property type="match status" value="1"/>
</dbReference>
<reference evidence="5" key="1">
    <citation type="submission" date="2018-05" db="EMBL/GenBank/DDBJ databases">
        <title>Azospirillum thermophila sp. nov., a novel isolated from hot spring.</title>
        <authorList>
            <person name="Zhao Z."/>
        </authorList>
    </citation>
    <scope>NUCLEOTIDE SEQUENCE [LARGE SCALE GENOMIC DNA]</scope>
    <source>
        <strain evidence="5">CFH 70021</strain>
    </source>
</reference>
<evidence type="ECO:0000259" key="3">
    <source>
        <dbReference type="Pfam" id="PF20434"/>
    </source>
</evidence>
<dbReference type="KEGG" id="azz:DEW08_15225"/>
<dbReference type="InterPro" id="IPR050300">
    <property type="entry name" value="GDXG_lipolytic_enzyme"/>
</dbReference>
<keyword evidence="1 4" id="KW-0378">Hydrolase</keyword>
<dbReference type="AlphaFoldDB" id="A0A2S2CSC7"/>
<organism evidence="4 5">
    <name type="scientific">Azospirillum thermophilum</name>
    <dbReference type="NCBI Taxonomy" id="2202148"/>
    <lineage>
        <taxon>Bacteria</taxon>
        <taxon>Pseudomonadati</taxon>
        <taxon>Pseudomonadota</taxon>
        <taxon>Alphaproteobacteria</taxon>
        <taxon>Rhodospirillales</taxon>
        <taxon>Azospirillaceae</taxon>
        <taxon>Azospirillum</taxon>
    </lineage>
</organism>
<evidence type="ECO:0000313" key="5">
    <source>
        <dbReference type="Proteomes" id="UP000245629"/>
    </source>
</evidence>
<dbReference type="PANTHER" id="PTHR48081:SF33">
    <property type="entry name" value="KYNURENINE FORMAMIDASE"/>
    <property type="match status" value="1"/>
</dbReference>
<dbReference type="GO" id="GO:0016787">
    <property type="term" value="F:hydrolase activity"/>
    <property type="evidence" value="ECO:0007669"/>
    <property type="project" value="UniProtKB-KW"/>
</dbReference>
<feature type="compositionally biased region" description="Low complexity" evidence="2">
    <location>
        <begin position="246"/>
        <end position="267"/>
    </location>
</feature>
<feature type="region of interest" description="Disordered" evidence="2">
    <location>
        <begin position="232"/>
        <end position="281"/>
    </location>
</feature>
<evidence type="ECO:0000256" key="2">
    <source>
        <dbReference type="SAM" id="MobiDB-lite"/>
    </source>
</evidence>
<proteinExistence type="predicted"/>
<keyword evidence="5" id="KW-1185">Reference proteome</keyword>
<feature type="domain" description="BD-FAE-like" evidence="3">
    <location>
        <begin position="75"/>
        <end position="167"/>
    </location>
</feature>